<feature type="region of interest" description="Disordered" evidence="18">
    <location>
        <begin position="1104"/>
        <end position="1133"/>
    </location>
</feature>
<organism evidence="25">
    <name type="scientific">Diabrotica virgifera virgifera</name>
    <name type="common">western corn rootworm</name>
    <dbReference type="NCBI Taxonomy" id="50390"/>
    <lineage>
        <taxon>Eukaryota</taxon>
        <taxon>Metazoa</taxon>
        <taxon>Ecdysozoa</taxon>
        <taxon>Arthropoda</taxon>
        <taxon>Hexapoda</taxon>
        <taxon>Insecta</taxon>
        <taxon>Pterygota</taxon>
        <taxon>Neoptera</taxon>
        <taxon>Endopterygota</taxon>
        <taxon>Coleoptera</taxon>
        <taxon>Polyphaga</taxon>
        <taxon>Cucujiformia</taxon>
        <taxon>Chrysomeloidea</taxon>
        <taxon>Chrysomelidae</taxon>
        <taxon>Galerucinae</taxon>
        <taxon>Diabroticina</taxon>
        <taxon>Diabroticites</taxon>
        <taxon>Diabrotica</taxon>
    </lineage>
</organism>
<feature type="region of interest" description="Disordered" evidence="18">
    <location>
        <begin position="1027"/>
        <end position="1047"/>
    </location>
</feature>
<feature type="region of interest" description="Disordered" evidence="18">
    <location>
        <begin position="2037"/>
        <end position="2063"/>
    </location>
</feature>
<evidence type="ECO:0000256" key="16">
    <source>
        <dbReference type="PROSITE-ProRule" id="PRU00125"/>
    </source>
</evidence>
<comment type="similarity">
    <text evidence="3">Belongs to the Mical family.</text>
</comment>
<feature type="region of interest" description="Disordered" evidence="18">
    <location>
        <begin position="1069"/>
        <end position="1090"/>
    </location>
</feature>
<keyword evidence="17" id="KW-0175">Coiled coil</keyword>
<evidence type="ECO:0000256" key="7">
    <source>
        <dbReference type="ARBA" id="ARBA00022723"/>
    </source>
</evidence>
<feature type="compositionally biased region" description="Basic and acidic residues" evidence="18">
    <location>
        <begin position="2269"/>
        <end position="2287"/>
    </location>
</feature>
<feature type="coiled-coil region" evidence="17">
    <location>
        <begin position="2324"/>
        <end position="2351"/>
    </location>
</feature>
<dbReference type="CTD" id="41225"/>
<feature type="domain" description="BMERB" evidence="22">
    <location>
        <begin position="2314"/>
        <end position="2463"/>
    </location>
</feature>
<feature type="region of interest" description="Disordered" evidence="18">
    <location>
        <begin position="665"/>
        <end position="707"/>
    </location>
</feature>
<dbReference type="InterPro" id="IPR057494">
    <property type="entry name" value="Rossman_Mical"/>
</dbReference>
<feature type="region of interest" description="Disordered" evidence="18">
    <location>
        <begin position="1224"/>
        <end position="1274"/>
    </location>
</feature>
<evidence type="ECO:0000256" key="9">
    <source>
        <dbReference type="ARBA" id="ARBA00022833"/>
    </source>
</evidence>
<feature type="compositionally biased region" description="Basic and acidic residues" evidence="18">
    <location>
        <begin position="1038"/>
        <end position="1047"/>
    </location>
</feature>
<dbReference type="Pfam" id="PF12130">
    <property type="entry name" value="bMERB_dom"/>
    <property type="match status" value="1"/>
</dbReference>
<dbReference type="InterPro" id="IPR050540">
    <property type="entry name" value="F-actin_Monoox_Mical"/>
</dbReference>
<feature type="transmembrane region" description="Helical" evidence="19">
    <location>
        <begin position="2472"/>
        <end position="2494"/>
    </location>
</feature>
<dbReference type="SUPFAM" id="SSF51905">
    <property type="entry name" value="FAD/NAD(P)-binding domain"/>
    <property type="match status" value="1"/>
</dbReference>
<evidence type="ECO:0000259" key="22">
    <source>
        <dbReference type="PROSITE" id="PS51848"/>
    </source>
</evidence>
<evidence type="ECO:0000256" key="15">
    <source>
        <dbReference type="ARBA" id="ARBA00049522"/>
    </source>
</evidence>
<dbReference type="Pfam" id="PF25413">
    <property type="entry name" value="Rossman_Mical"/>
    <property type="match status" value="1"/>
</dbReference>
<name>A0A6P7H205_DIAVI</name>
<keyword evidence="11" id="KW-0560">Oxidoreductase</keyword>
<comment type="catalytic activity">
    <reaction evidence="15">
        <text>L-methionyl-[F-actin] + NADPH + O2 + H(+) = L-methionyl-(R)-S-oxide-[F-actin] + NADP(+) + H2O</text>
        <dbReference type="Rhea" id="RHEA:51308"/>
        <dbReference type="Rhea" id="RHEA-COMP:12953"/>
        <dbReference type="Rhea" id="RHEA-COMP:12956"/>
        <dbReference type="ChEBI" id="CHEBI:15377"/>
        <dbReference type="ChEBI" id="CHEBI:15378"/>
        <dbReference type="ChEBI" id="CHEBI:15379"/>
        <dbReference type="ChEBI" id="CHEBI:16044"/>
        <dbReference type="ChEBI" id="CHEBI:45764"/>
        <dbReference type="ChEBI" id="CHEBI:57783"/>
        <dbReference type="ChEBI" id="CHEBI:58349"/>
        <dbReference type="EC" id="1.14.13.225"/>
    </reaction>
</comment>
<dbReference type="Pfam" id="PF00307">
    <property type="entry name" value="CH"/>
    <property type="match status" value="1"/>
</dbReference>
<keyword evidence="8" id="KW-0274">FAD</keyword>
<protein>
    <recommendedName>
        <fullName evidence="4">F-actin monooxygenase</fullName>
        <ecNumber evidence="4">1.14.13.225</ecNumber>
    </recommendedName>
</protein>
<keyword evidence="14" id="KW-0009">Actin-binding</keyword>
<reference evidence="23" key="2">
    <citation type="submission" date="2025-05" db="UniProtKB">
        <authorList>
            <consortium name="EnsemblMetazoa"/>
        </authorList>
    </citation>
    <scope>IDENTIFICATION</scope>
</reference>
<keyword evidence="19" id="KW-0812">Transmembrane</keyword>
<evidence type="ECO:0000313" key="25">
    <source>
        <dbReference type="RefSeq" id="XP_028150105.1"/>
    </source>
</evidence>
<reference evidence="25" key="1">
    <citation type="submission" date="2025-04" db="UniProtKB">
        <authorList>
            <consortium name="RefSeq"/>
        </authorList>
    </citation>
    <scope>IDENTIFICATION</scope>
    <source>
        <tissue evidence="25">Whole insect</tissue>
    </source>
</reference>
<dbReference type="PANTHER" id="PTHR23167:SF54">
    <property type="entry name" value="[F-ACTIN]-MONOOXYGENASE MICAL"/>
    <property type="match status" value="1"/>
</dbReference>
<dbReference type="CDD" id="cd09439">
    <property type="entry name" value="LIM_Mical"/>
    <property type="match status" value="1"/>
</dbReference>
<dbReference type="GO" id="GO:0003779">
    <property type="term" value="F:actin binding"/>
    <property type="evidence" value="ECO:0007669"/>
    <property type="project" value="UniProtKB-KW"/>
</dbReference>
<dbReference type="GO" id="GO:0120501">
    <property type="term" value="F:F-actin monooxygenase activity"/>
    <property type="evidence" value="ECO:0007669"/>
    <property type="project" value="UniProtKB-EC"/>
</dbReference>
<evidence type="ECO:0000256" key="10">
    <source>
        <dbReference type="ARBA" id="ARBA00022857"/>
    </source>
</evidence>
<dbReference type="InterPro" id="IPR001781">
    <property type="entry name" value="Znf_LIM"/>
</dbReference>
<dbReference type="InterPro" id="IPR003953">
    <property type="entry name" value="FAD-dep_OxRdtase_2_FAD-bd"/>
</dbReference>
<dbReference type="EC" id="1.14.13.225" evidence="4"/>
<keyword evidence="12" id="KW-0503">Monooxygenase</keyword>
<feature type="region of interest" description="Disordered" evidence="18">
    <location>
        <begin position="2251"/>
        <end position="2322"/>
    </location>
</feature>
<keyword evidence="6" id="KW-0285">Flavoprotein</keyword>
<feature type="compositionally biased region" description="Acidic residues" evidence="18">
    <location>
        <begin position="1080"/>
        <end position="1090"/>
    </location>
</feature>
<evidence type="ECO:0000256" key="8">
    <source>
        <dbReference type="ARBA" id="ARBA00022827"/>
    </source>
</evidence>
<dbReference type="InterPro" id="IPR036188">
    <property type="entry name" value="FAD/NAD-bd_sf"/>
</dbReference>
<dbReference type="SMART" id="SM00132">
    <property type="entry name" value="LIM"/>
    <property type="match status" value="1"/>
</dbReference>
<dbReference type="FunFam" id="3.50.50.60:FF:000004">
    <property type="entry name" value="protein-methionine sulfoxide oxidase MICAL2 isoform X1"/>
    <property type="match status" value="1"/>
</dbReference>
<evidence type="ECO:0000256" key="19">
    <source>
        <dbReference type="SAM" id="Phobius"/>
    </source>
</evidence>
<keyword evidence="7 16" id="KW-0479">Metal-binding</keyword>
<evidence type="ECO:0000256" key="1">
    <source>
        <dbReference type="ARBA" id="ARBA00001974"/>
    </source>
</evidence>
<feature type="region of interest" description="Disordered" evidence="18">
    <location>
        <begin position="2166"/>
        <end position="2187"/>
    </location>
</feature>
<keyword evidence="10" id="KW-0521">NADP</keyword>
<evidence type="ECO:0000256" key="12">
    <source>
        <dbReference type="ARBA" id="ARBA00023033"/>
    </source>
</evidence>
<proteinExistence type="inferred from homology"/>
<dbReference type="OrthoDB" id="20799at2759"/>
<dbReference type="Gene3D" id="3.50.50.60">
    <property type="entry name" value="FAD/NAD(P)-binding domain"/>
    <property type="match status" value="1"/>
</dbReference>
<dbReference type="PROSITE" id="PS50021">
    <property type="entry name" value="CH"/>
    <property type="match status" value="1"/>
</dbReference>
<keyword evidence="19" id="KW-0472">Membrane</keyword>
<dbReference type="InterPro" id="IPR022735">
    <property type="entry name" value="bMERB_dom"/>
</dbReference>
<dbReference type="GeneID" id="114343397"/>
<dbReference type="Pfam" id="PF00890">
    <property type="entry name" value="FAD_binding_2"/>
    <property type="match status" value="1"/>
</dbReference>
<feature type="compositionally biased region" description="Acidic residues" evidence="18">
    <location>
        <begin position="1118"/>
        <end position="1131"/>
    </location>
</feature>
<keyword evidence="5" id="KW-0963">Cytoplasm</keyword>
<keyword evidence="9 16" id="KW-0862">Zinc</keyword>
<dbReference type="Gene3D" id="2.10.110.10">
    <property type="entry name" value="Cysteine Rich Protein"/>
    <property type="match status" value="1"/>
</dbReference>
<dbReference type="EnsemblMetazoa" id="XM_028294304.2">
    <property type="protein sequence ID" value="XP_028150105.1"/>
    <property type="gene ID" value="LOC114343397"/>
</dbReference>
<dbReference type="PROSITE" id="PS00478">
    <property type="entry name" value="LIM_DOMAIN_1"/>
    <property type="match status" value="1"/>
</dbReference>
<evidence type="ECO:0000259" key="21">
    <source>
        <dbReference type="PROSITE" id="PS50023"/>
    </source>
</evidence>
<feature type="domain" description="LIM zinc-binding" evidence="21">
    <location>
        <begin position="961"/>
        <end position="1026"/>
    </location>
</feature>
<evidence type="ECO:0000256" key="11">
    <source>
        <dbReference type="ARBA" id="ARBA00023002"/>
    </source>
</evidence>
<dbReference type="GO" id="GO:0046872">
    <property type="term" value="F:metal ion binding"/>
    <property type="evidence" value="ECO:0007669"/>
    <property type="project" value="UniProtKB-KW"/>
</dbReference>
<dbReference type="SMART" id="SM01203">
    <property type="entry name" value="DUF3585"/>
    <property type="match status" value="1"/>
</dbReference>
<comment type="subcellular location">
    <subcellularLocation>
        <location evidence="2">Cytoplasm</location>
    </subcellularLocation>
</comment>
<keyword evidence="24" id="KW-1185">Reference proteome</keyword>
<dbReference type="SUPFAM" id="SSF57716">
    <property type="entry name" value="Glucocorticoid receptor-like (DNA-binding domain)"/>
    <property type="match status" value="1"/>
</dbReference>
<feature type="compositionally biased region" description="Basic residues" evidence="18">
    <location>
        <begin position="2305"/>
        <end position="2322"/>
    </location>
</feature>
<evidence type="ECO:0000256" key="5">
    <source>
        <dbReference type="ARBA" id="ARBA00022490"/>
    </source>
</evidence>
<dbReference type="InterPro" id="IPR001715">
    <property type="entry name" value="CH_dom"/>
</dbReference>
<evidence type="ECO:0000256" key="4">
    <source>
        <dbReference type="ARBA" id="ARBA00012709"/>
    </source>
</evidence>
<keyword evidence="19" id="KW-1133">Transmembrane helix</keyword>
<keyword evidence="13 16" id="KW-0440">LIM domain</keyword>
<dbReference type="PANTHER" id="PTHR23167">
    <property type="entry name" value="CALPONIN HOMOLOGY DOMAIN-CONTAINING PROTEIN DDB_G0272472-RELATED"/>
    <property type="match status" value="1"/>
</dbReference>
<gene>
    <name evidence="25" type="primary">LOC114343397</name>
</gene>
<evidence type="ECO:0000313" key="23">
    <source>
        <dbReference type="EnsemblMetazoa" id="XP_028150105.1"/>
    </source>
</evidence>
<dbReference type="RefSeq" id="XP_028150105.1">
    <property type="nucleotide sequence ID" value="XM_028294304.1"/>
</dbReference>
<accession>A0A6P7H205</accession>
<sequence length="2496" mass="284246">MDRSNQIVQHGVPVSSLDAAHANEYFEQFVNASSLKNILGYYRGLIDSLHLRPNVFNLFYPKLRANLTSWRAKALLKKFDSRASHKCYQKGKAAANTRVLVIGGGPCGMRTAIEAQLLGAKVVVVEKRDRFSRNNVLHLWPFVIEDLRMLGAKKFFGKFCAGAIDHISIRQLQCILLKVALLLGVEVHTEVSFETLVEPDANEKIGWRAQFKPANHPVSQYEFDVIIGADGKRNTLQGFSRKEFRGKLAIAITANFINKKTEAEARVEEISGVAFIFNQKFFKDLQEATRIDLENIVYYKDDTHYFVMTAKKHSLIEKGVIKQDFADTEKLLAPENVDKEALQQYAIEAATFSTNYQMPNLEFAVNHYGQPDIAMFDFTSMYAAENASKVVERNGYRLLKILVGDSLLEPFWPTGSGCARGFLSSLDAAWAIRSWSLGVASSLEVLAERESIYRLLAQTTPDNLNKDWKSYTLDPATRYPNFNKTVVLSHHVLALFDTDNPASIERMKRTSNEKVHDIPKKRRRGNLDNEVLLNWLTEQLKEVEGIEITEMGSVFKDGKVLCAIIHHYRPDLLEYSAIINNDAAKNNQIAINILEKDLGIPPVMTGSELTMTEDFLSMASYLTEIYDCFRGEIPHVKHPKLDLPVANTKMSEVSFKTIKTSNIAHPITQPHRPSSRHKHKHTDMVTQKVGSVDRKPRKRRTMEKVGASVEERQKMLEEIASNRAERHNKRKYQRKLQTEQFIKSMQMLQANAKADAQPFEDYAIFLYRQTAPKFEDRVKQIEKQFTYVPDQENRPSQFNRGMGKDEDIAAKIKSLESKFGHRQSVDKKPKDLLRAIGKIETSDWNIKEIEKKILENKMGKPSRAIDKEKVPKWSKEQFLARQNKMEQKHLERQTSEEVKFAEFDQSIKNLDQKLKEGTARELGQNKVASITEKLVGKIPTEQKPPEKTNRQPALPTPNNSEFCHFCKKRVYLMERLSAEGRFFHHGCFKCQYCNVQLRLGSYTFDRDGLYGYRFFCLQHFGMVREESPAKVTRAPSTKRVDRSSPEKKSLGIAGVDLLDKVQTPERIEFSNLSSGHVSSDQEDSLNQIDEDEWTDKNFGASCAEMEDSDEASSSFSDPDSDDEGAYDDALEEPVTKEGTLKWAERWKNSYSRKKRNSHSDEYSSSDQSSYYDSSDVVKKLMSLTRFMRLRFLRCEESDTATEGEEDIRARELRKREVCVEPPIVHTDTGTDTEIVTDESSSESSSEIQNSATEISTDSEFAQDDPTPTREIPSIVLNDMYVNKAKRSGYNPRRKIQVTSRYLQSPLDGKTSKPNIDLKLTPLVPSALPVKKPAPLVLTHPQGYSLNRTQSTGGIAAKVSLELKKKYLLGEASPGNIQKSGSVSTLDTKFKSFHTNISDCQKLLKPSPEISASMQTFCKKLNELKSPVLSPQPSIIFTKEVEQKEDDHKENGDVLDENDIKIEPAVFENESEGRPRSPLHETSIIVPQIDWSKQHDSLTSDSLASSDNENEQKSERFENIPKVEIHAINDDEEIKDEFVPDSLLCVNDEIKTDIESPSIEPLKSISSEKKILNQPKVLPNLESVFPEIHNALHIKHKIHKEREREVPETIVISSGLSSPESLAEQATTALTETELSDWARDEAMLDDFEDGEFEIHIKYPDKDQKPAKMADLLEFDDSTSSYLAKSRKDNVIETVNSVLNVNLDNIEFMDTGTETSSDDGVINSQDGYILLKDEDDFAEDSLNPNINDIVETTNINVLQYPKEETIKKETDLKQADLEPSKHVQDHEEDVSTLIIESGTTTEENTLTDSTVKHVSDITVDKTLVNEINTVDKNENCDLKNDVVEESKQKKMIDNNLEFQEHCQRLQNKIEFSNVKDSIDIRKSRKKSKQDVLQKPDLITEETANIVTPPKNISLNLTPHTPHTPDILYNKDVIKKERDINQKLIQEMVMNKMKAENKSLEKRKRNKAGMSPKSPFELTKSATVINVPLSHPSNVAQTTNKRHSGTYTTPDVLLSSKCPLQTSEDVNVKFIRSETTTTPVRTTPSYSNNHVSPNLDDTPKAPPRYHRSAEEMNRKLEKLKQTVRLRHKENEQLVHIKEKTDSASQKRDQTFRRCVSGNYEAACPTFSSLEQSSLSSNRAKSIPNFSQQITTVQTISLDPERIKVYKSDPNILETNEGQNKKKSKDRERRKSITKLITDFFTKKSPSSSGSKGLFSKLSPKSKEMSKSCSILDFKKAHLAREAAQRKCLSESFINRNASPPPVPPLPVNYTRKTDESSDGEEKHGKHDSSCDTLDLTGISTGSMAGRRSTKSRRVSRQAQLKRHRMAQELQRKLEETEVKMKELEDRGVLVEKSLRGEASFDPSKDEADLLQEWFDLMRDRTELRRFERELTVRAQELELEDRHARLQHELRERIENDKPKTKEDVETEESIINEMIEIVEKRDSLISEIEEDRLRFSSDNINQSDIVDIDAKKLITSACFILVLSYLFWVVILFSVDF</sequence>
<feature type="region of interest" description="Disordered" evidence="18">
    <location>
        <begin position="1495"/>
        <end position="1516"/>
    </location>
</feature>
<dbReference type="SUPFAM" id="SSF47576">
    <property type="entry name" value="Calponin-homology domain, CH-domain"/>
    <property type="match status" value="1"/>
</dbReference>
<evidence type="ECO:0000256" key="3">
    <source>
        <dbReference type="ARBA" id="ARBA00008223"/>
    </source>
</evidence>
<dbReference type="PROSITE" id="PS51848">
    <property type="entry name" value="BMERB"/>
    <property type="match status" value="1"/>
</dbReference>
<dbReference type="Pfam" id="PF00412">
    <property type="entry name" value="LIM"/>
    <property type="match status" value="1"/>
</dbReference>
<dbReference type="GO" id="GO:0005737">
    <property type="term" value="C:cytoplasm"/>
    <property type="evidence" value="ECO:0007669"/>
    <property type="project" value="UniProtKB-SubCell"/>
</dbReference>
<dbReference type="SMART" id="SM00033">
    <property type="entry name" value="CH"/>
    <property type="match status" value="1"/>
</dbReference>
<evidence type="ECO:0000256" key="6">
    <source>
        <dbReference type="ARBA" id="ARBA00022630"/>
    </source>
</evidence>
<evidence type="ECO:0000256" key="18">
    <source>
        <dbReference type="SAM" id="MobiDB-lite"/>
    </source>
</evidence>
<evidence type="ECO:0000313" key="24">
    <source>
        <dbReference type="Proteomes" id="UP001652700"/>
    </source>
</evidence>
<evidence type="ECO:0000256" key="17">
    <source>
        <dbReference type="SAM" id="Coils"/>
    </source>
</evidence>
<comment type="cofactor">
    <cofactor evidence="1">
        <name>FAD</name>
        <dbReference type="ChEBI" id="CHEBI:57692"/>
    </cofactor>
</comment>
<dbReference type="InterPro" id="IPR036872">
    <property type="entry name" value="CH_dom_sf"/>
</dbReference>
<dbReference type="Proteomes" id="UP001652700">
    <property type="component" value="Unplaced"/>
</dbReference>
<evidence type="ECO:0000256" key="13">
    <source>
        <dbReference type="ARBA" id="ARBA00023038"/>
    </source>
</evidence>
<dbReference type="Gene3D" id="1.10.418.10">
    <property type="entry name" value="Calponin-like domain"/>
    <property type="match status" value="1"/>
</dbReference>
<feature type="domain" description="Calponin-homology (CH)" evidence="20">
    <location>
        <begin position="526"/>
        <end position="630"/>
    </location>
</feature>
<evidence type="ECO:0000259" key="20">
    <source>
        <dbReference type="PROSITE" id="PS50021"/>
    </source>
</evidence>
<evidence type="ECO:0000256" key="14">
    <source>
        <dbReference type="ARBA" id="ARBA00023203"/>
    </source>
</evidence>
<feature type="compositionally biased region" description="Polar residues" evidence="18">
    <location>
        <begin position="1247"/>
        <end position="1259"/>
    </location>
</feature>
<evidence type="ECO:0000256" key="2">
    <source>
        <dbReference type="ARBA" id="ARBA00004496"/>
    </source>
</evidence>
<dbReference type="PROSITE" id="PS50023">
    <property type="entry name" value="LIM_DOMAIN_2"/>
    <property type="match status" value="1"/>
</dbReference>